<name>A0ABS4TFW7_9PSEU</name>
<dbReference type="EMBL" id="JAGINW010000001">
    <property type="protein sequence ID" value="MBP2323310.1"/>
    <property type="molecule type" value="Genomic_DNA"/>
</dbReference>
<protein>
    <submittedName>
        <fullName evidence="2">Uncharacterized protein</fullName>
    </submittedName>
</protein>
<dbReference type="Proteomes" id="UP001519332">
    <property type="component" value="Unassembled WGS sequence"/>
</dbReference>
<proteinExistence type="predicted"/>
<keyword evidence="1" id="KW-1133">Transmembrane helix</keyword>
<evidence type="ECO:0000313" key="2">
    <source>
        <dbReference type="EMBL" id="MBP2323310.1"/>
    </source>
</evidence>
<keyword evidence="3" id="KW-1185">Reference proteome</keyword>
<keyword evidence="1" id="KW-0812">Transmembrane</keyword>
<keyword evidence="1" id="KW-0472">Membrane</keyword>
<feature type="transmembrane region" description="Helical" evidence="1">
    <location>
        <begin position="6"/>
        <end position="25"/>
    </location>
</feature>
<evidence type="ECO:0000313" key="3">
    <source>
        <dbReference type="Proteomes" id="UP001519332"/>
    </source>
</evidence>
<reference evidence="2 3" key="1">
    <citation type="submission" date="2021-03" db="EMBL/GenBank/DDBJ databases">
        <title>Sequencing the genomes of 1000 actinobacteria strains.</title>
        <authorList>
            <person name="Klenk H.-P."/>
        </authorList>
    </citation>
    <scope>NUCLEOTIDE SEQUENCE [LARGE SCALE GENOMIC DNA]</scope>
    <source>
        <strain evidence="2 3">DSM 46670</strain>
    </source>
</reference>
<accession>A0ABS4TFW7</accession>
<comment type="caution">
    <text evidence="2">The sequence shown here is derived from an EMBL/GenBank/DDBJ whole genome shotgun (WGS) entry which is preliminary data.</text>
</comment>
<gene>
    <name evidence="2" type="ORF">JOF56_003695</name>
</gene>
<organism evidence="2 3">
    <name type="scientific">Kibdelosporangium banguiense</name>
    <dbReference type="NCBI Taxonomy" id="1365924"/>
    <lineage>
        <taxon>Bacteria</taxon>
        <taxon>Bacillati</taxon>
        <taxon>Actinomycetota</taxon>
        <taxon>Actinomycetes</taxon>
        <taxon>Pseudonocardiales</taxon>
        <taxon>Pseudonocardiaceae</taxon>
        <taxon>Kibdelosporangium</taxon>
    </lineage>
</organism>
<evidence type="ECO:0000256" key="1">
    <source>
        <dbReference type="SAM" id="Phobius"/>
    </source>
</evidence>
<sequence>MTVVWFLLTWLLVALLGALLLGRLIHENEKRG</sequence>